<reference evidence="3" key="1">
    <citation type="journal article" date="2020" name="Stud. Mycol.">
        <title>101 Dothideomycetes genomes: A test case for predicting lifestyles and emergence of pathogens.</title>
        <authorList>
            <person name="Haridas S."/>
            <person name="Albert R."/>
            <person name="Binder M."/>
            <person name="Bloem J."/>
            <person name="LaButti K."/>
            <person name="Salamov A."/>
            <person name="Andreopoulos B."/>
            <person name="Baker S."/>
            <person name="Barry K."/>
            <person name="Bills G."/>
            <person name="Bluhm B."/>
            <person name="Cannon C."/>
            <person name="Castanera R."/>
            <person name="Culley D."/>
            <person name="Daum C."/>
            <person name="Ezra D."/>
            <person name="Gonzalez J."/>
            <person name="Henrissat B."/>
            <person name="Kuo A."/>
            <person name="Liang C."/>
            <person name="Lipzen A."/>
            <person name="Lutzoni F."/>
            <person name="Magnuson J."/>
            <person name="Mondo S."/>
            <person name="Nolan M."/>
            <person name="Ohm R."/>
            <person name="Pangilinan J."/>
            <person name="Park H.-J."/>
            <person name="Ramirez L."/>
            <person name="Alfaro M."/>
            <person name="Sun H."/>
            <person name="Tritt A."/>
            <person name="Yoshinaga Y."/>
            <person name="Zwiers L.-H."/>
            <person name="Turgeon B."/>
            <person name="Goodwin S."/>
            <person name="Spatafora J."/>
            <person name="Crous P."/>
            <person name="Grigoriev I."/>
        </authorList>
    </citation>
    <scope>NUCLEOTIDE SEQUENCE [LARGE SCALE GENOMIC DNA]</scope>
    <source>
        <strain evidence="3">CBS 304.66</strain>
    </source>
</reference>
<comment type="caution">
    <text evidence="2">The sequence shown here is derived from an EMBL/GenBank/DDBJ whole genome shotgun (WGS) entry which is preliminary data.</text>
</comment>
<keyword evidence="1" id="KW-1133">Transmembrane helix</keyword>
<protein>
    <submittedName>
        <fullName evidence="2">Uncharacterized protein</fullName>
    </submittedName>
</protein>
<name>A0A9P4KH93_9PLEO</name>
<keyword evidence="1" id="KW-0812">Transmembrane</keyword>
<sequence>MAAVDMSLVARSEVAAHHLMKRGNWASREPGVILVFAILGAVGILLIGLFIQKRLSARRASKV</sequence>
<gene>
    <name evidence="2" type="ORF">CC78DRAFT_531787</name>
</gene>
<dbReference type="EMBL" id="ML986599">
    <property type="protein sequence ID" value="KAF2266395.1"/>
    <property type="molecule type" value="Genomic_DNA"/>
</dbReference>
<evidence type="ECO:0000256" key="1">
    <source>
        <dbReference type="SAM" id="Phobius"/>
    </source>
</evidence>
<keyword evidence="1" id="KW-0472">Membrane</keyword>
<keyword evidence="3" id="KW-1185">Reference proteome</keyword>
<evidence type="ECO:0000313" key="3">
    <source>
        <dbReference type="Proteomes" id="UP000800093"/>
    </source>
</evidence>
<accession>A0A9P4KH93</accession>
<organism evidence="2 3">
    <name type="scientific">Lojkania enalia</name>
    <dbReference type="NCBI Taxonomy" id="147567"/>
    <lineage>
        <taxon>Eukaryota</taxon>
        <taxon>Fungi</taxon>
        <taxon>Dikarya</taxon>
        <taxon>Ascomycota</taxon>
        <taxon>Pezizomycotina</taxon>
        <taxon>Dothideomycetes</taxon>
        <taxon>Pleosporomycetidae</taxon>
        <taxon>Pleosporales</taxon>
        <taxon>Pleosporales incertae sedis</taxon>
        <taxon>Lojkania</taxon>
    </lineage>
</organism>
<dbReference type="AlphaFoldDB" id="A0A9P4KH93"/>
<dbReference type="Proteomes" id="UP000800093">
    <property type="component" value="Unassembled WGS sequence"/>
</dbReference>
<feature type="transmembrane region" description="Helical" evidence="1">
    <location>
        <begin position="31"/>
        <end position="51"/>
    </location>
</feature>
<proteinExistence type="predicted"/>
<dbReference type="OrthoDB" id="5402816at2759"/>
<evidence type="ECO:0000313" key="2">
    <source>
        <dbReference type="EMBL" id="KAF2266395.1"/>
    </source>
</evidence>